<dbReference type="GO" id="GO:0016020">
    <property type="term" value="C:membrane"/>
    <property type="evidence" value="ECO:0007669"/>
    <property type="project" value="InterPro"/>
</dbReference>
<feature type="transmembrane region" description="Helical" evidence="1">
    <location>
        <begin position="90"/>
        <end position="107"/>
    </location>
</feature>
<dbReference type="HOGENOM" id="CLU_115797_0_0_0"/>
<sequence length="190" mass="22112">MRHTPYVLIVLRVLLGPTIFWISQINVHSSWLALALIAAFLSDIFDGVIARRLKIVTPALRVADSRTDAWYFAWILITLWRTRRRLLQPYLLWIALEIGLQIFSYLFDYVKYRRITSLHAYSAKVWGLTLFLAIYTLLIYRRAFPWIDIAIGTGIISFVDGLAIKLLLPNWQHDVPSCFHAHRLRSSRSG</sequence>
<dbReference type="InterPro" id="IPR000462">
    <property type="entry name" value="CDP-OH_P_trans"/>
</dbReference>
<dbReference type="GO" id="GO:0008444">
    <property type="term" value="F:CDP-diacylglycerol-glycerol-3-phosphate 3-phosphatidyltransferase activity"/>
    <property type="evidence" value="ECO:0007669"/>
    <property type="project" value="UniProtKB-EC"/>
</dbReference>
<dbReference type="Pfam" id="PF01066">
    <property type="entry name" value="CDP-OH_P_transf"/>
    <property type="match status" value="1"/>
</dbReference>
<dbReference type="InterPro" id="IPR043130">
    <property type="entry name" value="CDP-OH_PTrfase_TM_dom"/>
</dbReference>
<organism evidence="2 3">
    <name type="scientific">Chthonomonas calidirosea (strain DSM 23976 / ICMP 18418 / T49)</name>
    <dbReference type="NCBI Taxonomy" id="1303518"/>
    <lineage>
        <taxon>Bacteria</taxon>
        <taxon>Bacillati</taxon>
        <taxon>Armatimonadota</taxon>
        <taxon>Chthonomonadia</taxon>
        <taxon>Chthonomonadales</taxon>
        <taxon>Chthonomonadaceae</taxon>
        <taxon>Chthonomonas</taxon>
    </lineage>
</organism>
<keyword evidence="2" id="KW-0808">Transferase</keyword>
<keyword evidence="3" id="KW-1185">Reference proteome</keyword>
<keyword evidence="1" id="KW-1133">Transmembrane helix</keyword>
<protein>
    <submittedName>
        <fullName evidence="2">CDP-alcohol phosphatidyltransferase</fullName>
        <ecNumber evidence="2">2.7.8.5</ecNumber>
    </submittedName>
</protein>
<dbReference type="RefSeq" id="WP_016481654.1">
    <property type="nucleotide sequence ID" value="NC_021487.1"/>
</dbReference>
<dbReference type="PATRIC" id="fig|1303518.3.peg.256"/>
<dbReference type="EMBL" id="HF951689">
    <property type="protein sequence ID" value="CCW34090.1"/>
    <property type="molecule type" value="Genomic_DNA"/>
</dbReference>
<dbReference type="InParanoid" id="S0ESV9"/>
<dbReference type="STRING" id="454171.CP488_00904"/>
<gene>
    <name evidence="2" type="ORF">CCALI_00253</name>
</gene>
<feature type="transmembrane region" description="Helical" evidence="1">
    <location>
        <begin position="147"/>
        <end position="168"/>
    </location>
</feature>
<dbReference type="GO" id="GO:0008654">
    <property type="term" value="P:phospholipid biosynthetic process"/>
    <property type="evidence" value="ECO:0007669"/>
    <property type="project" value="InterPro"/>
</dbReference>
<dbReference type="KEGG" id="ccz:CCALI_00253"/>
<name>S0ESV9_CHTCT</name>
<dbReference type="Gene3D" id="1.20.120.1760">
    <property type="match status" value="1"/>
</dbReference>
<reference evidence="3" key="1">
    <citation type="submission" date="2013-03" db="EMBL/GenBank/DDBJ databases">
        <title>Genome sequence of Chthonomonas calidirosea, the first sequenced genome from the Armatimonadetes phylum (formally candidate division OP10).</title>
        <authorList>
            <person name="Lee K.C.Y."/>
            <person name="Morgan X.C."/>
            <person name="Dunfield P.F."/>
            <person name="Tamas I."/>
            <person name="Houghton K.M."/>
            <person name="Vyssotski M."/>
            <person name="Ryan J.L.J."/>
            <person name="Lagutin K."/>
            <person name="McDonald I.R."/>
            <person name="Stott M.B."/>
        </authorList>
    </citation>
    <scope>NUCLEOTIDE SEQUENCE [LARGE SCALE GENOMIC DNA]</scope>
    <source>
        <strain evidence="3">DSM 23976 / ICMP 18418 / T49</strain>
    </source>
</reference>
<evidence type="ECO:0000313" key="2">
    <source>
        <dbReference type="EMBL" id="CCW34090.1"/>
    </source>
</evidence>
<dbReference type="Proteomes" id="UP000014227">
    <property type="component" value="Chromosome I"/>
</dbReference>
<keyword evidence="1" id="KW-0472">Membrane</keyword>
<dbReference type="eggNOG" id="COG0558">
    <property type="taxonomic scope" value="Bacteria"/>
</dbReference>
<dbReference type="EC" id="2.7.8.5" evidence="2"/>
<dbReference type="AlphaFoldDB" id="S0ESV9"/>
<keyword evidence="1" id="KW-0812">Transmembrane</keyword>
<feature type="transmembrane region" description="Helical" evidence="1">
    <location>
        <begin position="119"/>
        <end position="140"/>
    </location>
</feature>
<proteinExistence type="predicted"/>
<feature type="transmembrane region" description="Helical" evidence="1">
    <location>
        <begin position="31"/>
        <end position="50"/>
    </location>
</feature>
<evidence type="ECO:0000313" key="3">
    <source>
        <dbReference type="Proteomes" id="UP000014227"/>
    </source>
</evidence>
<evidence type="ECO:0000256" key="1">
    <source>
        <dbReference type="SAM" id="Phobius"/>
    </source>
</evidence>
<accession>S0ESV9</accession>
<dbReference type="OrthoDB" id="9796672at2"/>